<dbReference type="SUPFAM" id="SSF81886">
    <property type="entry name" value="Helical scaffold and wing domains of SecA"/>
    <property type="match status" value="1"/>
</dbReference>
<dbReference type="GO" id="GO:0017038">
    <property type="term" value="P:protein import"/>
    <property type="evidence" value="ECO:0007669"/>
    <property type="project" value="InterPro"/>
</dbReference>
<dbReference type="SUPFAM" id="SSF81767">
    <property type="entry name" value="Pre-protein crosslinking domain of SecA"/>
    <property type="match status" value="1"/>
</dbReference>
<dbReference type="InterPro" id="IPR011115">
    <property type="entry name" value="SecA_DEAD"/>
</dbReference>
<keyword evidence="9 12" id="KW-1278">Translocase</keyword>
<dbReference type="PROSITE" id="PS51196">
    <property type="entry name" value="SECA_MOTOR_DEAD"/>
    <property type="match status" value="1"/>
</dbReference>
<dbReference type="RefSeq" id="WP_071449037.1">
    <property type="nucleotide sequence ID" value="NZ_MLOK01000047.1"/>
</dbReference>
<feature type="binding site" evidence="12">
    <location>
        <position position="78"/>
    </location>
    <ligand>
        <name>ATP</name>
        <dbReference type="ChEBI" id="CHEBI:30616"/>
    </ligand>
</feature>
<dbReference type="GO" id="GO:0043952">
    <property type="term" value="P:protein transport by the Sec complex"/>
    <property type="evidence" value="ECO:0007669"/>
    <property type="project" value="TreeGrafter"/>
</dbReference>
<evidence type="ECO:0000259" key="13">
    <source>
        <dbReference type="PROSITE" id="PS51192"/>
    </source>
</evidence>
<dbReference type="GO" id="GO:0031522">
    <property type="term" value="C:cell envelope Sec protein transport complex"/>
    <property type="evidence" value="ECO:0007669"/>
    <property type="project" value="TreeGrafter"/>
</dbReference>
<evidence type="ECO:0000256" key="5">
    <source>
        <dbReference type="ARBA" id="ARBA00022490"/>
    </source>
</evidence>
<evidence type="ECO:0000256" key="2">
    <source>
        <dbReference type="ARBA" id="ARBA00007650"/>
    </source>
</evidence>
<feature type="binding site" evidence="12">
    <location>
        <begin position="96"/>
        <end position="100"/>
    </location>
    <ligand>
        <name>ATP</name>
        <dbReference type="ChEBI" id="CHEBI:30616"/>
    </ligand>
</feature>
<dbReference type="Pfam" id="PF01043">
    <property type="entry name" value="SecA_PP_bind"/>
    <property type="match status" value="1"/>
</dbReference>
<dbReference type="InterPro" id="IPR036670">
    <property type="entry name" value="SecA_X-link_sf"/>
</dbReference>
<evidence type="ECO:0000256" key="11">
    <source>
        <dbReference type="ARBA" id="ARBA00023136"/>
    </source>
</evidence>
<dbReference type="InterPro" id="IPR011116">
    <property type="entry name" value="SecA_Wing/Scaffold"/>
</dbReference>
<feature type="domain" description="Helicase ATP-binding" evidence="13">
    <location>
        <begin position="80"/>
        <end position="241"/>
    </location>
</feature>
<dbReference type="InterPro" id="IPR036266">
    <property type="entry name" value="SecA_Wing/Scaffold_sf"/>
</dbReference>
<dbReference type="GO" id="GO:0008564">
    <property type="term" value="F:protein-exporting ATPase activity"/>
    <property type="evidence" value="ECO:0007669"/>
    <property type="project" value="UniProtKB-EC"/>
</dbReference>
<dbReference type="Proteomes" id="UP000181728">
    <property type="component" value="Unassembled WGS sequence"/>
</dbReference>
<keyword evidence="8 12" id="KW-0653">Protein transport</keyword>
<dbReference type="Pfam" id="PF21090">
    <property type="entry name" value="P-loop_SecA"/>
    <property type="match status" value="2"/>
</dbReference>
<comment type="caution">
    <text evidence="16">The sequence shown here is derived from an EMBL/GenBank/DDBJ whole genome shotgun (WGS) entry which is preliminary data.</text>
</comment>
<comment type="similarity">
    <text evidence="2 12">Belongs to the SecA family.</text>
</comment>
<dbReference type="NCBIfam" id="TIGR03714">
    <property type="entry name" value="secA2"/>
    <property type="match status" value="1"/>
</dbReference>
<dbReference type="InterPro" id="IPR011130">
    <property type="entry name" value="SecA_preprotein_X-link_dom"/>
</dbReference>
<dbReference type="PRINTS" id="PR00906">
    <property type="entry name" value="SECA"/>
</dbReference>
<dbReference type="GO" id="GO:0005886">
    <property type="term" value="C:plasma membrane"/>
    <property type="evidence" value="ECO:0007669"/>
    <property type="project" value="UniProtKB-SubCell"/>
</dbReference>
<organism evidence="16 17">
    <name type="scientific">Oenococcus oeni</name>
    <name type="common">Leuconostoc oenos</name>
    <dbReference type="NCBI Taxonomy" id="1247"/>
    <lineage>
        <taxon>Bacteria</taxon>
        <taxon>Bacillati</taxon>
        <taxon>Bacillota</taxon>
        <taxon>Bacilli</taxon>
        <taxon>Lactobacillales</taxon>
        <taxon>Lactobacillaceae</taxon>
        <taxon>Oenococcus</taxon>
    </lineage>
</organism>
<feature type="domain" description="SecA family profile" evidence="15">
    <location>
        <begin position="1"/>
        <end position="566"/>
    </location>
</feature>
<keyword evidence="4 12" id="KW-1003">Cell membrane</keyword>
<keyword evidence="6 12" id="KW-0547">Nucleotide-binding</keyword>
<dbReference type="CDD" id="cd18803">
    <property type="entry name" value="SF2_C_secA"/>
    <property type="match status" value="1"/>
</dbReference>
<reference evidence="16 17" key="1">
    <citation type="journal article" date="2016" name="BMC Genomics">
        <title>Consensus pan-genome assembly of the specialised wine bacterium Oenococcus oeni.</title>
        <authorList>
            <person name="Sternes P.R."/>
            <person name="Borneman A.R."/>
        </authorList>
    </citation>
    <scope>NUCLEOTIDE SEQUENCE [LARGE SCALE GENOMIC DNA]</scope>
    <source>
        <strain evidence="16 17">AWRIB661</strain>
    </source>
</reference>
<protein>
    <recommendedName>
        <fullName evidence="12">Protein translocase subunit SecA</fullName>
        <ecNumber evidence="12">7.4.2.8</ecNumber>
    </recommendedName>
</protein>
<keyword evidence="7 12" id="KW-0067">ATP-binding</keyword>
<dbReference type="PROSITE" id="PS51194">
    <property type="entry name" value="HELICASE_CTER"/>
    <property type="match status" value="1"/>
</dbReference>
<dbReference type="InterPro" id="IPR001650">
    <property type="entry name" value="Helicase_C-like"/>
</dbReference>
<keyword evidence="11 12" id="KW-0472">Membrane</keyword>
<accession>A0A6N4A0L3</accession>
<dbReference type="InterPro" id="IPR014001">
    <property type="entry name" value="Helicase_ATP-bd"/>
</dbReference>
<dbReference type="InterPro" id="IPR044722">
    <property type="entry name" value="SecA_SF2_C"/>
</dbReference>
<keyword evidence="3 12" id="KW-0813">Transport</keyword>
<feature type="domain" description="Helicase C-terminal" evidence="14">
    <location>
        <begin position="410"/>
        <end position="569"/>
    </location>
</feature>
<dbReference type="SMART" id="SM00957">
    <property type="entry name" value="SecA_DEAD"/>
    <property type="match status" value="1"/>
</dbReference>
<dbReference type="Gene3D" id="1.10.3060.10">
    <property type="entry name" value="Helical scaffold and wing domains of SecA"/>
    <property type="match status" value="1"/>
</dbReference>
<evidence type="ECO:0000256" key="9">
    <source>
        <dbReference type="ARBA" id="ARBA00022967"/>
    </source>
</evidence>
<dbReference type="NCBIfam" id="NF006630">
    <property type="entry name" value="PRK09200.1"/>
    <property type="match status" value="1"/>
</dbReference>
<name>A0A6N4A0L3_OENOE</name>
<feature type="binding site" evidence="12">
    <location>
        <position position="488"/>
    </location>
    <ligand>
        <name>ATP</name>
        <dbReference type="ChEBI" id="CHEBI:30616"/>
    </ligand>
</feature>
<dbReference type="SMART" id="SM00958">
    <property type="entry name" value="SecA_PP_bind"/>
    <property type="match status" value="1"/>
</dbReference>
<evidence type="ECO:0000259" key="14">
    <source>
        <dbReference type="PROSITE" id="PS51194"/>
    </source>
</evidence>
<dbReference type="GO" id="GO:0005829">
    <property type="term" value="C:cytosol"/>
    <property type="evidence" value="ECO:0007669"/>
    <property type="project" value="TreeGrafter"/>
</dbReference>
<evidence type="ECO:0000256" key="10">
    <source>
        <dbReference type="ARBA" id="ARBA00023010"/>
    </source>
</evidence>
<evidence type="ECO:0000256" key="12">
    <source>
        <dbReference type="HAMAP-Rule" id="MF_01382"/>
    </source>
</evidence>
<comment type="catalytic activity">
    <reaction evidence="12">
        <text>ATP + H2O + cellular proteinSide 1 = ADP + phosphate + cellular proteinSide 2.</text>
        <dbReference type="EC" id="7.4.2.8"/>
    </reaction>
</comment>
<evidence type="ECO:0000256" key="3">
    <source>
        <dbReference type="ARBA" id="ARBA00022448"/>
    </source>
</evidence>
<evidence type="ECO:0000256" key="4">
    <source>
        <dbReference type="ARBA" id="ARBA00022475"/>
    </source>
</evidence>
<dbReference type="GO" id="GO:0006605">
    <property type="term" value="P:protein targeting"/>
    <property type="evidence" value="ECO:0007669"/>
    <property type="project" value="UniProtKB-UniRule"/>
</dbReference>
<dbReference type="FunFam" id="3.40.50.300:FF:000429">
    <property type="entry name" value="Preprotein translocase subunit SecA"/>
    <property type="match status" value="1"/>
</dbReference>
<evidence type="ECO:0000256" key="7">
    <source>
        <dbReference type="ARBA" id="ARBA00022840"/>
    </source>
</evidence>
<dbReference type="GO" id="GO:0005524">
    <property type="term" value="F:ATP binding"/>
    <property type="evidence" value="ECO:0007669"/>
    <property type="project" value="UniProtKB-UniRule"/>
</dbReference>
<dbReference type="InterPro" id="IPR027417">
    <property type="entry name" value="P-loop_NTPase"/>
</dbReference>
<dbReference type="InterPro" id="IPR014018">
    <property type="entry name" value="SecA_motor_DEAD"/>
</dbReference>
<dbReference type="Gene3D" id="3.90.1440.10">
    <property type="entry name" value="SecA, preprotein cross-linking domain"/>
    <property type="match status" value="1"/>
</dbReference>
<keyword evidence="5 12" id="KW-0963">Cytoplasm</keyword>
<evidence type="ECO:0000256" key="8">
    <source>
        <dbReference type="ARBA" id="ARBA00022927"/>
    </source>
</evidence>
<dbReference type="Pfam" id="PF07516">
    <property type="entry name" value="SecA_SW"/>
    <property type="match status" value="1"/>
</dbReference>
<evidence type="ECO:0000256" key="1">
    <source>
        <dbReference type="ARBA" id="ARBA00004170"/>
    </source>
</evidence>
<evidence type="ECO:0000313" key="17">
    <source>
        <dbReference type="Proteomes" id="UP000181728"/>
    </source>
</evidence>
<dbReference type="PANTHER" id="PTHR30612">
    <property type="entry name" value="SECA INNER MEMBRANE COMPONENT OF SEC PROTEIN SECRETION SYSTEM"/>
    <property type="match status" value="1"/>
</dbReference>
<comment type="function">
    <text evidence="12">Part of the Sec protein translocase complex. Interacts with the SecYEG preprotein conducting channel. Has a central role in coupling the hydrolysis of ATP to the transfer of proteins into and across the cell membrane, serving as an ATP-driven molecular motor driving the stepwise translocation of polypeptide chains across the membrane.</text>
</comment>
<dbReference type="CDD" id="cd17928">
    <property type="entry name" value="DEXDc_SecA"/>
    <property type="match status" value="1"/>
</dbReference>
<dbReference type="GO" id="GO:0065002">
    <property type="term" value="P:intracellular protein transmembrane transport"/>
    <property type="evidence" value="ECO:0007669"/>
    <property type="project" value="UniProtKB-UniRule"/>
</dbReference>
<dbReference type="PANTHER" id="PTHR30612:SF0">
    <property type="entry name" value="CHLOROPLAST PROTEIN-TRANSPORTING ATPASE"/>
    <property type="match status" value="1"/>
</dbReference>
<gene>
    <name evidence="12" type="primary">secA</name>
    <name evidence="16" type="ORF">ATX59_07250</name>
</gene>
<dbReference type="InterPro" id="IPR000185">
    <property type="entry name" value="SecA"/>
</dbReference>
<dbReference type="HAMAP" id="MF_01382">
    <property type="entry name" value="SecA"/>
    <property type="match status" value="1"/>
</dbReference>
<comment type="subunit">
    <text evidence="12">Monomer and homodimer. Part of the essential Sec protein translocation apparatus which comprises SecA, SecYEG and auxiliary proteins SecDF. Other proteins may also be involved.</text>
</comment>
<evidence type="ECO:0000259" key="15">
    <source>
        <dbReference type="PROSITE" id="PS51196"/>
    </source>
</evidence>
<dbReference type="Gene3D" id="3.40.50.300">
    <property type="entry name" value="P-loop containing nucleotide triphosphate hydrolases"/>
    <property type="match status" value="2"/>
</dbReference>
<proteinExistence type="inferred from homology"/>
<dbReference type="Pfam" id="PF07517">
    <property type="entry name" value="SecA_DEAD"/>
    <property type="match status" value="1"/>
</dbReference>
<dbReference type="EC" id="7.4.2.8" evidence="12"/>
<dbReference type="SUPFAM" id="SSF52540">
    <property type="entry name" value="P-loop containing nucleoside triphosphate hydrolases"/>
    <property type="match status" value="2"/>
</dbReference>
<keyword evidence="10 12" id="KW-0811">Translocation</keyword>
<evidence type="ECO:0000313" key="16">
    <source>
        <dbReference type="EMBL" id="OIM20891.1"/>
    </source>
</evidence>
<dbReference type="EMBL" id="MLOK01000047">
    <property type="protein sequence ID" value="OIM20891.1"/>
    <property type="molecule type" value="Genomic_DNA"/>
</dbReference>
<dbReference type="PROSITE" id="PS51192">
    <property type="entry name" value="HELICASE_ATP_BIND_1"/>
    <property type="match status" value="1"/>
</dbReference>
<comment type="subcellular location">
    <subcellularLocation>
        <location evidence="12">Cell membrane</location>
        <topology evidence="12">Peripheral membrane protein</topology>
        <orientation evidence="12">Cytoplasmic side</orientation>
    </subcellularLocation>
    <subcellularLocation>
        <location evidence="12">Cytoplasm</location>
    </subcellularLocation>
    <subcellularLocation>
        <location evidence="1">Membrane</location>
        <topology evidence="1">Peripheral membrane protein</topology>
    </subcellularLocation>
    <text evidence="12">Distribution is 50-50.</text>
</comment>
<sequence length="786" mass="90159">MHKIKDLKIKKLFRIVDRVNSYSAKMASLPDEMLKKQTKVFKDRLKNGENLNDLLPEAFAVVREADKRVLSMFPFDVQVLGGIVLHQGNIAEMKTGEGKTLTATMPVYLNALDGKGVILVTANSYLAERDAQEMGKVYRWLGLSISVGVDQEKEIKEKQKKTIYASDIVYTTSYALGFDYLIDNLSTFAEQKYMCAFNYVLIDEVDSVLLDSAQMPLVISGAPRVQSNLYQVSNNFILTLEKKVDFRLDDQEKNVWLTERGIDEAEHFFDIDNLFGEKYKELFKHIELALKAHQLFKINRDYVIEDQKVKLLDSVNGRIMEGTKLQSGLHQAIETKEHIETTPETRAMASITYQNLFRMFHKISGMTGTASTAKPEFLETYNMEVISIPTNRPTIRKDLTDKIFVSLPEKISALIEQVKSFHEKEQPVLLVTESVSMSEIYSKILLEQGIAHNVLNAYNIPKEAEIISEAGQLGSVTVATSMAGRGTDIKLGPGVARLGGLAVIGSEHMKSNRIDEQLRGRAGRQGDPGLSQFYVSLEDNLLIKEGPDWIRKYFEKKSNKIDENKPKLLTRHRFTNLVKKIQKYKDEQSHDARIQSLEFDENLRIQREIVYKARNKIIFSKEILNQEIISLASKLFDIFLSNRKNLLFENLSRYILDNLNYDFKFDLSKNNDRKSIKKYLIEIVKDKIRDRQFILKNDQQLTNFEKISILKAIDSSWIEQVDNLQQIKLAVISRQYSQKNPLYEYQREAASSYGLMKEKIMLSGLKNFMLSDLVEGKNGEISIFFP</sequence>
<dbReference type="AlphaFoldDB" id="A0A6N4A0L3"/>
<evidence type="ECO:0000256" key="6">
    <source>
        <dbReference type="ARBA" id="ARBA00022741"/>
    </source>
</evidence>
<dbReference type="InterPro" id="IPR022490">
    <property type="entry name" value="SecA2"/>
</dbReference>